<feature type="domain" description="MacB-like periplasmic core" evidence="9">
    <location>
        <begin position="30"/>
        <end position="230"/>
    </location>
</feature>
<dbReference type="PANTHER" id="PTHR30572">
    <property type="entry name" value="MEMBRANE COMPONENT OF TRANSPORTER-RELATED"/>
    <property type="match status" value="1"/>
</dbReference>
<keyword evidence="2" id="KW-1003">Cell membrane</keyword>
<evidence type="ECO:0000256" key="3">
    <source>
        <dbReference type="ARBA" id="ARBA00022692"/>
    </source>
</evidence>
<feature type="transmembrane region" description="Helical" evidence="7">
    <location>
        <begin position="320"/>
        <end position="346"/>
    </location>
</feature>
<evidence type="ECO:0000256" key="7">
    <source>
        <dbReference type="SAM" id="Phobius"/>
    </source>
</evidence>
<dbReference type="InterPro" id="IPR050250">
    <property type="entry name" value="Macrolide_Exporter_MacB"/>
</dbReference>
<reference evidence="10 11" key="1">
    <citation type="submission" date="2016-11" db="EMBL/GenBank/DDBJ databases">
        <authorList>
            <person name="Jaros S."/>
            <person name="Januszkiewicz K."/>
            <person name="Wedrychowicz H."/>
        </authorList>
    </citation>
    <scope>NUCLEOTIDE SEQUENCE [LARGE SCALE GENOMIC DNA]</scope>
    <source>
        <strain evidence="10 11">OK807</strain>
    </source>
</reference>
<dbReference type="GO" id="GO:0022857">
    <property type="term" value="F:transmembrane transporter activity"/>
    <property type="evidence" value="ECO:0007669"/>
    <property type="project" value="TreeGrafter"/>
</dbReference>
<protein>
    <submittedName>
        <fullName evidence="10">Putative ABC transport system permease protein</fullName>
    </submittedName>
</protein>
<keyword evidence="4 7" id="KW-1133">Transmembrane helix</keyword>
<dbReference type="STRING" id="1893.SAMN02787144_1006143"/>
<feature type="domain" description="ABC3 transporter permease C-terminal" evidence="8">
    <location>
        <begin position="277"/>
        <end position="390"/>
    </location>
</feature>
<evidence type="ECO:0000259" key="8">
    <source>
        <dbReference type="Pfam" id="PF02687"/>
    </source>
</evidence>
<keyword evidence="5 7" id="KW-0472">Membrane</keyword>
<dbReference type="OrthoDB" id="9780560at2"/>
<evidence type="ECO:0000256" key="4">
    <source>
        <dbReference type="ARBA" id="ARBA00022989"/>
    </source>
</evidence>
<evidence type="ECO:0000313" key="11">
    <source>
        <dbReference type="Proteomes" id="UP000181909"/>
    </source>
</evidence>
<feature type="transmembrane region" description="Helical" evidence="7">
    <location>
        <begin position="274"/>
        <end position="299"/>
    </location>
</feature>
<sequence length="397" mass="40975">MTPPLRRTRLRPTDTLRLGMIGPRTRKMRSALSALGISLGIAAVIAVTGISASNQAHLLERLDRLGSNLITVAPGNGADQKPVPLPPTAEKMLANIAPVQQVTATGATKAQVYRNDLVPAQQTNSLTVLAARLNLLDVLHATLQSGHWLDKASENLPMTVLGDQAALRLGVSAPGERVWLGGQWFVVTGILAPNELAPELGTAALVGWPEATARLGADGTAAMVYLRAHPERVPDVQTVAGATADPANPSTVAVSRPSDLYTARAETKNSLTGLVLALAAVALLVGGVGIANTMVVGVMERRGEVGLRRALGARGGQIAVQFLIEAVLMGFIGGVGGLFVGGLAVYGYALAQGWPASIPLYTVIAGPLVSVLVAAVAGIYPALRAARVSPTDALRSA</sequence>
<dbReference type="Pfam" id="PF12704">
    <property type="entry name" value="MacB_PCD"/>
    <property type="match status" value="1"/>
</dbReference>
<evidence type="ECO:0000256" key="5">
    <source>
        <dbReference type="ARBA" id="ARBA00023136"/>
    </source>
</evidence>
<evidence type="ECO:0000256" key="6">
    <source>
        <dbReference type="ARBA" id="ARBA00038076"/>
    </source>
</evidence>
<dbReference type="GO" id="GO:0005886">
    <property type="term" value="C:plasma membrane"/>
    <property type="evidence" value="ECO:0007669"/>
    <property type="project" value="UniProtKB-SubCell"/>
</dbReference>
<feature type="transmembrane region" description="Helical" evidence="7">
    <location>
        <begin position="358"/>
        <end position="380"/>
    </location>
</feature>
<organism evidence="10 11">
    <name type="scientific">Streptomyces atratus</name>
    <dbReference type="NCBI Taxonomy" id="1893"/>
    <lineage>
        <taxon>Bacteria</taxon>
        <taxon>Bacillati</taxon>
        <taxon>Actinomycetota</taxon>
        <taxon>Actinomycetes</taxon>
        <taxon>Kitasatosporales</taxon>
        <taxon>Streptomycetaceae</taxon>
        <taxon>Streptomyces</taxon>
    </lineage>
</organism>
<dbReference type="PANTHER" id="PTHR30572:SF4">
    <property type="entry name" value="ABC TRANSPORTER PERMEASE YTRF"/>
    <property type="match status" value="1"/>
</dbReference>
<dbReference type="AlphaFoldDB" id="A0A1K1ZWH6"/>
<evidence type="ECO:0000313" key="10">
    <source>
        <dbReference type="EMBL" id="SFX78550.1"/>
    </source>
</evidence>
<dbReference type="EMBL" id="FPJO01000006">
    <property type="protein sequence ID" value="SFX78550.1"/>
    <property type="molecule type" value="Genomic_DNA"/>
</dbReference>
<dbReference type="InterPro" id="IPR025857">
    <property type="entry name" value="MacB_PCD"/>
</dbReference>
<accession>A0A1K1ZWH6</accession>
<evidence type="ECO:0000256" key="2">
    <source>
        <dbReference type="ARBA" id="ARBA00022475"/>
    </source>
</evidence>
<dbReference type="InterPro" id="IPR003838">
    <property type="entry name" value="ABC3_permease_C"/>
</dbReference>
<comment type="similarity">
    <text evidence="6">Belongs to the ABC-4 integral membrane protein family.</text>
</comment>
<evidence type="ECO:0000256" key="1">
    <source>
        <dbReference type="ARBA" id="ARBA00004651"/>
    </source>
</evidence>
<evidence type="ECO:0000259" key="9">
    <source>
        <dbReference type="Pfam" id="PF12704"/>
    </source>
</evidence>
<proteinExistence type="inferred from homology"/>
<dbReference type="Pfam" id="PF02687">
    <property type="entry name" value="FtsX"/>
    <property type="match status" value="1"/>
</dbReference>
<gene>
    <name evidence="10" type="ORF">SAMN02787144_1006143</name>
</gene>
<dbReference type="Proteomes" id="UP000181909">
    <property type="component" value="Unassembled WGS sequence"/>
</dbReference>
<name>A0A1K1ZWH6_STRAR</name>
<dbReference type="RefSeq" id="WP_072485374.1">
    <property type="nucleotide sequence ID" value="NZ_CP108277.1"/>
</dbReference>
<keyword evidence="3 7" id="KW-0812">Transmembrane</keyword>
<comment type="subcellular location">
    <subcellularLocation>
        <location evidence="1">Cell membrane</location>
        <topology evidence="1">Multi-pass membrane protein</topology>
    </subcellularLocation>
</comment>